<keyword evidence="2" id="KW-0418">Kinase</keyword>
<dbReference type="Proteomes" id="UP000586947">
    <property type="component" value="Unassembled WGS sequence"/>
</dbReference>
<dbReference type="RefSeq" id="WP_184177553.1">
    <property type="nucleotide sequence ID" value="NZ_BMNF01000003.1"/>
</dbReference>
<evidence type="ECO:0000259" key="1">
    <source>
        <dbReference type="Pfam" id="PF00294"/>
    </source>
</evidence>
<accession>A0A840VJH7</accession>
<dbReference type="EMBL" id="JACHDP010000001">
    <property type="protein sequence ID" value="MBB5476897.1"/>
    <property type="molecule type" value="Genomic_DNA"/>
</dbReference>
<sequence length="283" mass="30143">MNGHLRATFPSLLADRLFYGDVAAMVGGSAANFALAATALFDEVVAVAAVGGDAVGEVIRAQLEYRGVRARLAVKPDLPSAVAIYVRDEAEHRAKGARLLLVGEPAALGQWDTGDAEMLRSELMDADVLVVDGYALRAEPRRTATLTLMAQAHDSGAEVVYDIVPHDVFRSTGIAEVRRCGRSATIIVAEARTLNALAGEDWTDADTGEQAAHRAATFGARTFPGRRLHVRFGLGNADRTLTLSPNGDVEIMATGYAESDEPRGFGDRLLASELATLLKGRRT</sequence>
<keyword evidence="2" id="KW-0808">Transferase</keyword>
<dbReference type="Pfam" id="PF00294">
    <property type="entry name" value="PfkB"/>
    <property type="match status" value="1"/>
</dbReference>
<dbReference type="AlphaFoldDB" id="A0A840VJH7"/>
<proteinExistence type="predicted"/>
<organism evidence="2 3">
    <name type="scientific">Micromonospora parathelypteridis</name>
    <dbReference type="NCBI Taxonomy" id="1839617"/>
    <lineage>
        <taxon>Bacteria</taxon>
        <taxon>Bacillati</taxon>
        <taxon>Actinomycetota</taxon>
        <taxon>Actinomycetes</taxon>
        <taxon>Micromonosporales</taxon>
        <taxon>Micromonosporaceae</taxon>
        <taxon>Micromonospora</taxon>
    </lineage>
</organism>
<keyword evidence="3" id="KW-1185">Reference proteome</keyword>
<dbReference type="InterPro" id="IPR011611">
    <property type="entry name" value="PfkB_dom"/>
</dbReference>
<evidence type="ECO:0000313" key="3">
    <source>
        <dbReference type="Proteomes" id="UP000586947"/>
    </source>
</evidence>
<comment type="caution">
    <text evidence="2">The sequence shown here is derived from an EMBL/GenBank/DDBJ whole genome shotgun (WGS) entry which is preliminary data.</text>
</comment>
<feature type="domain" description="Carbohydrate kinase PfkB" evidence="1">
    <location>
        <begin position="26"/>
        <end position="220"/>
    </location>
</feature>
<dbReference type="InterPro" id="IPR029056">
    <property type="entry name" value="Ribokinase-like"/>
</dbReference>
<reference evidence="2 3" key="1">
    <citation type="submission" date="2020-08" db="EMBL/GenBank/DDBJ databases">
        <title>Sequencing the genomes of 1000 actinobacteria strains.</title>
        <authorList>
            <person name="Klenk H.-P."/>
        </authorList>
    </citation>
    <scope>NUCLEOTIDE SEQUENCE [LARGE SCALE GENOMIC DNA]</scope>
    <source>
        <strain evidence="2 3">DSM 103125</strain>
    </source>
</reference>
<protein>
    <submittedName>
        <fullName evidence="2">Sugar/nucleoside kinase (Ribokinase family)</fullName>
    </submittedName>
</protein>
<dbReference type="Gene3D" id="3.40.1190.20">
    <property type="match status" value="1"/>
</dbReference>
<name>A0A840VJH7_9ACTN</name>
<dbReference type="GO" id="GO:0016301">
    <property type="term" value="F:kinase activity"/>
    <property type="evidence" value="ECO:0007669"/>
    <property type="project" value="UniProtKB-KW"/>
</dbReference>
<gene>
    <name evidence="2" type="ORF">HNR20_001402</name>
</gene>
<dbReference type="SUPFAM" id="SSF53613">
    <property type="entry name" value="Ribokinase-like"/>
    <property type="match status" value="1"/>
</dbReference>
<evidence type="ECO:0000313" key="2">
    <source>
        <dbReference type="EMBL" id="MBB5476897.1"/>
    </source>
</evidence>